<dbReference type="EMBL" id="LAYY01000005">
    <property type="protein sequence ID" value="KKK38846.1"/>
    <property type="molecule type" value="Genomic_DNA"/>
</dbReference>
<gene>
    <name evidence="1" type="ORF">WQ57_05690</name>
</gene>
<dbReference type="Proteomes" id="UP000034166">
    <property type="component" value="Unassembled WGS sequence"/>
</dbReference>
<dbReference type="PATRIC" id="fig|1408103.3.peg.1278"/>
<dbReference type="RefSeq" id="WP_046522780.1">
    <property type="nucleotide sequence ID" value="NZ_LAYY01000005.1"/>
</dbReference>
<comment type="caution">
    <text evidence="1">The sequence shown here is derived from an EMBL/GenBank/DDBJ whole genome shotgun (WGS) entry which is preliminary data.</text>
</comment>
<proteinExistence type="predicted"/>
<name>A0A0M2SYS3_9BACI</name>
<evidence type="ECO:0008006" key="3">
    <source>
        <dbReference type="Google" id="ProtNLM"/>
    </source>
</evidence>
<keyword evidence="2" id="KW-1185">Reference proteome</keyword>
<accession>A0A0M2SYS3</accession>
<protein>
    <recommendedName>
        <fullName evidence="3">CxxH/CxxC protein</fullName>
    </recommendedName>
</protein>
<dbReference type="AlphaFoldDB" id="A0A0M2SYS3"/>
<evidence type="ECO:0000313" key="1">
    <source>
        <dbReference type="EMBL" id="KKK38846.1"/>
    </source>
</evidence>
<dbReference type="OrthoDB" id="2921893at2"/>
<sequence length="61" mass="7161">MILVCPKHVKEALKMMDLPHVQSISEQEFTGQEKSCRICCNQAKYKLFNYTQQRIMTKQAI</sequence>
<organism evidence="1 2">
    <name type="scientific">Mesobacillus campisalis</name>
    <dbReference type="NCBI Taxonomy" id="1408103"/>
    <lineage>
        <taxon>Bacteria</taxon>
        <taxon>Bacillati</taxon>
        <taxon>Bacillota</taxon>
        <taxon>Bacilli</taxon>
        <taxon>Bacillales</taxon>
        <taxon>Bacillaceae</taxon>
        <taxon>Mesobacillus</taxon>
    </lineage>
</organism>
<reference evidence="1 2" key="1">
    <citation type="submission" date="2015-04" db="EMBL/GenBank/DDBJ databases">
        <title>Taxonomic description and genome sequence of Bacillus campisalis sp. nov., a novel member of the genus Bacillus isolated from solar saltern.</title>
        <authorList>
            <person name="Mathan Kumar R."/>
            <person name="Kaur G."/>
            <person name="Kumar A."/>
            <person name="Singh N.K."/>
            <person name="Kaur N."/>
            <person name="Kumar N."/>
            <person name="Mayilraj S."/>
        </authorList>
    </citation>
    <scope>NUCLEOTIDE SEQUENCE [LARGE SCALE GENOMIC DNA]</scope>
    <source>
        <strain evidence="1 2">SA2-6</strain>
    </source>
</reference>
<evidence type="ECO:0000313" key="2">
    <source>
        <dbReference type="Proteomes" id="UP000034166"/>
    </source>
</evidence>